<evidence type="ECO:0000256" key="4">
    <source>
        <dbReference type="ARBA" id="ARBA00022723"/>
    </source>
</evidence>
<dbReference type="Pfam" id="PF00621">
    <property type="entry name" value="RhoGEF"/>
    <property type="match status" value="1"/>
</dbReference>
<dbReference type="Gene3D" id="1.20.900.10">
    <property type="entry name" value="Dbl homology (DH) domain"/>
    <property type="match status" value="1"/>
</dbReference>
<dbReference type="PRINTS" id="PR00452">
    <property type="entry name" value="SH3DOMAIN"/>
</dbReference>
<dbReference type="SMART" id="SM00326">
    <property type="entry name" value="SH3"/>
    <property type="match status" value="2"/>
</dbReference>
<dbReference type="SMART" id="SM00325">
    <property type="entry name" value="RhoGEF"/>
    <property type="match status" value="1"/>
</dbReference>
<evidence type="ECO:0000256" key="10">
    <source>
        <dbReference type="PROSITE-ProRule" id="PRU00192"/>
    </source>
</evidence>
<feature type="domain" description="SH3" evidence="12">
    <location>
        <begin position="600"/>
        <end position="661"/>
    </location>
</feature>
<dbReference type="PANTHER" id="PTHR45818:SF3">
    <property type="entry name" value="PROTEIN VAV"/>
    <property type="match status" value="1"/>
</dbReference>
<reference evidence="17 18" key="1">
    <citation type="submission" date="2022-01" db="EMBL/GenBank/DDBJ databases">
        <title>A chromosomal length assembly of Cordylochernes scorpioides.</title>
        <authorList>
            <person name="Zeh D."/>
            <person name="Zeh J."/>
        </authorList>
    </citation>
    <scope>NUCLEOTIDE SEQUENCE [LARGE SCALE GENOMIC DNA]</scope>
    <source>
        <strain evidence="17">IN4F17</strain>
        <tissue evidence="17">Whole Body</tissue>
    </source>
</reference>
<dbReference type="SMART" id="SM00252">
    <property type="entry name" value="SH2"/>
    <property type="match status" value="1"/>
</dbReference>
<dbReference type="Pfam" id="PF00307">
    <property type="entry name" value="CH"/>
    <property type="match status" value="1"/>
</dbReference>
<dbReference type="PANTHER" id="PTHR45818">
    <property type="entry name" value="PROTEIN VAV"/>
    <property type="match status" value="1"/>
</dbReference>
<feature type="domain" description="Phorbol-ester/DAG-type" evidence="16">
    <location>
        <begin position="536"/>
        <end position="585"/>
    </location>
</feature>
<dbReference type="PRINTS" id="PR00401">
    <property type="entry name" value="SH2DOMAIN"/>
</dbReference>
<dbReference type="SMART" id="SM00233">
    <property type="entry name" value="PH"/>
    <property type="match status" value="1"/>
</dbReference>
<dbReference type="PROSITE" id="PS00479">
    <property type="entry name" value="ZF_DAG_PE_1"/>
    <property type="match status" value="1"/>
</dbReference>
<dbReference type="CDD" id="cd00174">
    <property type="entry name" value="SH3"/>
    <property type="match status" value="1"/>
</dbReference>
<dbReference type="Pfam" id="PF00018">
    <property type="entry name" value="SH3_1"/>
    <property type="match status" value="2"/>
</dbReference>
<evidence type="ECO:0000259" key="16">
    <source>
        <dbReference type="PROSITE" id="PS50081"/>
    </source>
</evidence>
<keyword evidence="2" id="KW-0597">Phosphoprotein</keyword>
<dbReference type="InterPro" id="IPR036860">
    <property type="entry name" value="SH2_dom_sf"/>
</dbReference>
<dbReference type="Proteomes" id="UP001235939">
    <property type="component" value="Chromosome 05"/>
</dbReference>
<organism evidence="17 18">
    <name type="scientific">Cordylochernes scorpioides</name>
    <dbReference type="NCBI Taxonomy" id="51811"/>
    <lineage>
        <taxon>Eukaryota</taxon>
        <taxon>Metazoa</taxon>
        <taxon>Ecdysozoa</taxon>
        <taxon>Arthropoda</taxon>
        <taxon>Chelicerata</taxon>
        <taxon>Arachnida</taxon>
        <taxon>Pseudoscorpiones</taxon>
        <taxon>Cheliferoidea</taxon>
        <taxon>Chernetidae</taxon>
        <taxon>Cordylochernes</taxon>
    </lineage>
</organism>
<keyword evidence="6" id="KW-0863">Zinc-finger</keyword>
<dbReference type="InterPro" id="IPR037832">
    <property type="entry name" value="PH_Vav"/>
</dbReference>
<dbReference type="InterPro" id="IPR035899">
    <property type="entry name" value="DBL_dom_sf"/>
</dbReference>
<dbReference type="SUPFAM" id="SSF55550">
    <property type="entry name" value="SH2 domain"/>
    <property type="match status" value="1"/>
</dbReference>
<evidence type="ECO:0000259" key="14">
    <source>
        <dbReference type="PROSITE" id="PS50010"/>
    </source>
</evidence>
<dbReference type="SMART" id="SM00033">
    <property type="entry name" value="CH"/>
    <property type="match status" value="1"/>
</dbReference>
<dbReference type="InterPro" id="IPR000980">
    <property type="entry name" value="SH2"/>
</dbReference>
<dbReference type="PRINTS" id="PR00888">
    <property type="entry name" value="SM22CALPONIN"/>
</dbReference>
<evidence type="ECO:0000313" key="17">
    <source>
        <dbReference type="EMBL" id="UYV68341.1"/>
    </source>
</evidence>
<evidence type="ECO:0000259" key="12">
    <source>
        <dbReference type="PROSITE" id="PS50002"/>
    </source>
</evidence>
<evidence type="ECO:0000313" key="18">
    <source>
        <dbReference type="Proteomes" id="UP001235939"/>
    </source>
</evidence>
<dbReference type="PROSITE" id="PS50010">
    <property type="entry name" value="DH_2"/>
    <property type="match status" value="1"/>
</dbReference>
<keyword evidence="5" id="KW-0677">Repeat</keyword>
<dbReference type="InterPro" id="IPR002219">
    <property type="entry name" value="PKC_DAG/PE"/>
</dbReference>
<keyword evidence="3" id="KW-0344">Guanine-nucleotide releasing factor</keyword>
<feature type="domain" description="SH2" evidence="11">
    <location>
        <begin position="695"/>
        <end position="791"/>
    </location>
</feature>
<keyword evidence="18" id="KW-1185">Reference proteome</keyword>
<dbReference type="Pfam" id="PF00130">
    <property type="entry name" value="C1_1"/>
    <property type="match status" value="1"/>
</dbReference>
<evidence type="ECO:0000256" key="5">
    <source>
        <dbReference type="ARBA" id="ARBA00022737"/>
    </source>
</evidence>
<dbReference type="SUPFAM" id="SSF50729">
    <property type="entry name" value="PH domain-like"/>
    <property type="match status" value="1"/>
</dbReference>
<dbReference type="Pfam" id="PF00017">
    <property type="entry name" value="SH2"/>
    <property type="match status" value="1"/>
</dbReference>
<dbReference type="Gene3D" id="1.10.418.10">
    <property type="entry name" value="Calponin-like domain"/>
    <property type="match status" value="1"/>
</dbReference>
<dbReference type="SUPFAM" id="SSF48065">
    <property type="entry name" value="DBL homology domain (DH-domain)"/>
    <property type="match status" value="1"/>
</dbReference>
<keyword evidence="8 9" id="KW-0727">SH2 domain</keyword>
<dbReference type="Gene3D" id="3.30.60.20">
    <property type="match status" value="1"/>
</dbReference>
<evidence type="ECO:0000256" key="8">
    <source>
        <dbReference type="ARBA" id="ARBA00022999"/>
    </source>
</evidence>
<dbReference type="SUPFAM" id="SSF47576">
    <property type="entry name" value="Calponin-homology domain, CH-domain"/>
    <property type="match status" value="1"/>
</dbReference>
<dbReference type="PROSITE" id="PS50003">
    <property type="entry name" value="PH_DOMAIN"/>
    <property type="match status" value="1"/>
</dbReference>
<name>A0ABY6KJH3_9ARAC</name>
<evidence type="ECO:0000256" key="1">
    <source>
        <dbReference type="ARBA" id="ARBA00022443"/>
    </source>
</evidence>
<dbReference type="PROSITE" id="PS50021">
    <property type="entry name" value="CH"/>
    <property type="match status" value="1"/>
</dbReference>
<keyword evidence="7" id="KW-0862">Zinc</keyword>
<dbReference type="InterPro" id="IPR003096">
    <property type="entry name" value="SM22_calponin"/>
</dbReference>
<evidence type="ECO:0000256" key="6">
    <source>
        <dbReference type="ARBA" id="ARBA00022771"/>
    </source>
</evidence>
<accession>A0ABY6KJH3</accession>
<evidence type="ECO:0000256" key="3">
    <source>
        <dbReference type="ARBA" id="ARBA00022658"/>
    </source>
</evidence>
<dbReference type="SUPFAM" id="SSF50044">
    <property type="entry name" value="SH3-domain"/>
    <property type="match status" value="2"/>
</dbReference>
<dbReference type="SMART" id="SM00109">
    <property type="entry name" value="C1"/>
    <property type="match status" value="1"/>
</dbReference>
<feature type="domain" description="Calponin-homology (CH)" evidence="15">
    <location>
        <begin position="3"/>
        <end position="121"/>
    </location>
</feature>
<dbReference type="InterPro" id="IPR055251">
    <property type="entry name" value="SOS1_NGEF_PH"/>
</dbReference>
<dbReference type="InterPro" id="IPR011993">
    <property type="entry name" value="PH-like_dom_sf"/>
</dbReference>
<dbReference type="Gene3D" id="3.30.505.10">
    <property type="entry name" value="SH2 domain"/>
    <property type="match status" value="1"/>
</dbReference>
<feature type="domain" description="DH" evidence="14">
    <location>
        <begin position="203"/>
        <end position="382"/>
    </location>
</feature>
<dbReference type="InterPro" id="IPR001715">
    <property type="entry name" value="CH_dom"/>
</dbReference>
<dbReference type="InterPro" id="IPR000219">
    <property type="entry name" value="DH_dom"/>
</dbReference>
<dbReference type="Gene3D" id="2.30.29.30">
    <property type="entry name" value="Pleckstrin-homology domain (PH domain)/Phosphotyrosine-binding domain (PTB)"/>
    <property type="match status" value="1"/>
</dbReference>
<dbReference type="CDD" id="cd21201">
    <property type="entry name" value="CH_VAV"/>
    <property type="match status" value="1"/>
</dbReference>
<dbReference type="PROSITE" id="PS50081">
    <property type="entry name" value="ZF_DAG_PE_2"/>
    <property type="match status" value="1"/>
</dbReference>
<evidence type="ECO:0000259" key="13">
    <source>
        <dbReference type="PROSITE" id="PS50003"/>
    </source>
</evidence>
<dbReference type="InterPro" id="IPR001849">
    <property type="entry name" value="PH_domain"/>
</dbReference>
<dbReference type="InterPro" id="IPR001452">
    <property type="entry name" value="SH3_domain"/>
</dbReference>
<protein>
    <submittedName>
        <fullName evidence="17">VAV2</fullName>
    </submittedName>
</protein>
<dbReference type="PROSITE" id="PS50002">
    <property type="entry name" value="SH3"/>
    <property type="match status" value="2"/>
</dbReference>
<keyword evidence="1 10" id="KW-0728">SH3 domain</keyword>
<feature type="domain" description="PH" evidence="13">
    <location>
        <begin position="415"/>
        <end position="525"/>
    </location>
</feature>
<sequence>MADVLWKDCVNWLIRCQVLPPDHRVTWRDAHVKDFAFTLRDGVLLCQILNRLVNGCIDIKEISLRPQMSQFLCSKNIRSFLHACQNVFDLKEEDLFDPNDLFEYANFAKVLHTLSILSKSDKAEQSGIKGFPTNSRSHDYYNDEIYRNLEDFANHNEDPMVQIELPTTPRRSKEEDIYEDLCYVTLRITESNIPTVTHAPLEKKDYCIKELEETEKNYIEALNMIIKHFMRPLKLSIRDEDRKVIFKNIKELAEIHTGFHSELYKACTSPHYKISDCFLHWKEKFIIYGDYCCNLPHAQELIDELCTKNESINQAINRCQTEANNGKFKLRDLLSVPMQRILKYHLLLKELIKNTAKTHEDYYGLEKALDDMIDLAQYINEVKRDNETLQIIRDIQASITDLTMPENTSLKDYGRLLNDGDLKIKSHQVNKTKNRYVFVFDKVMLMCKLTKIMDKLLGSEQYSFKEALVLNDYCVDTSSPKTNNRDKGTHHWHIVHNSKKVAYTLYAKTEECKNKWITAIQKALDNVNPAAAMNSDHTFEMYSFEHPSHCAECDKLLRGIYFQGYKCTTCGMAVHKSCLETIHACGAPSLPPRPSQIVENNFAKVTARIAFRALQPGQLSFEENDIIYVFRKANSHWWEGYVKRTGEKGMFPVDCVESTRGITYENPFHTQKINPSPATNQNDGYTNLNLEEYEWFVGIMDRDEATVKLKDLPSGTFLLRISPKQNGGYAISLIYNNQIKHMRVCCTDDGHLYYLSRSKYFKSIAELILWYKENSLAESFECLHTTLAIPFKRAFVMTNSNSSSPVSLNESSDPVPVRITPISIAVALLDFTATSANMINLKKGDQVAVLSKAGSTKGWWKGSVDSQVGYFPASYVTEVEE</sequence>
<dbReference type="PROSITE" id="PS00741">
    <property type="entry name" value="DH_1"/>
    <property type="match status" value="1"/>
</dbReference>
<proteinExistence type="predicted"/>
<dbReference type="CDD" id="cd00160">
    <property type="entry name" value="RhoGEF"/>
    <property type="match status" value="1"/>
</dbReference>
<evidence type="ECO:0000256" key="2">
    <source>
        <dbReference type="ARBA" id="ARBA00022553"/>
    </source>
</evidence>
<evidence type="ECO:0000259" key="11">
    <source>
        <dbReference type="PROSITE" id="PS50001"/>
    </source>
</evidence>
<dbReference type="Pfam" id="PF22697">
    <property type="entry name" value="SOS1_NGEF_PH"/>
    <property type="match status" value="1"/>
</dbReference>
<dbReference type="EMBL" id="CP092867">
    <property type="protein sequence ID" value="UYV68341.1"/>
    <property type="molecule type" value="Genomic_DNA"/>
</dbReference>
<evidence type="ECO:0000256" key="7">
    <source>
        <dbReference type="ARBA" id="ARBA00022833"/>
    </source>
</evidence>
<feature type="domain" description="SH3" evidence="12">
    <location>
        <begin position="820"/>
        <end position="881"/>
    </location>
</feature>
<dbReference type="InterPro" id="IPR001331">
    <property type="entry name" value="GDS_CDC24_CS"/>
</dbReference>
<evidence type="ECO:0000259" key="15">
    <source>
        <dbReference type="PROSITE" id="PS50021"/>
    </source>
</evidence>
<dbReference type="CDD" id="cd01223">
    <property type="entry name" value="PH_Vav"/>
    <property type="match status" value="1"/>
</dbReference>
<dbReference type="Gene3D" id="2.30.30.40">
    <property type="entry name" value="SH3 Domains"/>
    <property type="match status" value="2"/>
</dbReference>
<dbReference type="CDD" id="cd20810">
    <property type="entry name" value="C1_VAV"/>
    <property type="match status" value="1"/>
</dbReference>
<keyword evidence="4" id="KW-0479">Metal-binding</keyword>
<gene>
    <name evidence="17" type="ORF">LAZ67_5003949</name>
</gene>
<dbReference type="PROSITE" id="PS50001">
    <property type="entry name" value="SH2"/>
    <property type="match status" value="1"/>
</dbReference>
<dbReference type="InterPro" id="IPR036028">
    <property type="entry name" value="SH3-like_dom_sf"/>
</dbReference>
<evidence type="ECO:0000256" key="9">
    <source>
        <dbReference type="PROSITE-ProRule" id="PRU00191"/>
    </source>
</evidence>
<dbReference type="InterPro" id="IPR036872">
    <property type="entry name" value="CH_dom_sf"/>
</dbReference>